<dbReference type="Proteomes" id="UP000324252">
    <property type="component" value="Unassembled WGS sequence"/>
</dbReference>
<keyword evidence="2" id="KW-1185">Reference proteome</keyword>
<evidence type="ECO:0000313" key="2">
    <source>
        <dbReference type="Proteomes" id="UP000324252"/>
    </source>
</evidence>
<proteinExistence type="predicted"/>
<dbReference type="RefSeq" id="WP_149787425.1">
    <property type="nucleotide sequence ID" value="NZ_FNIO01000002.1"/>
</dbReference>
<gene>
    <name evidence="1" type="ORF">SAMN05444142_10526</name>
</gene>
<reference evidence="1 2" key="1">
    <citation type="submission" date="2016-11" db="EMBL/GenBank/DDBJ databases">
        <authorList>
            <person name="Varghese N."/>
            <person name="Submissions S."/>
        </authorList>
    </citation>
    <scope>NUCLEOTIDE SEQUENCE [LARGE SCALE GENOMIC DNA]</scope>
    <source>
        <strain evidence="1 2">DSM 29620</strain>
    </source>
</reference>
<accession>A0A1H0EQC6</accession>
<protein>
    <submittedName>
        <fullName evidence="1">Uncharacterized protein</fullName>
    </submittedName>
</protein>
<evidence type="ECO:0000313" key="1">
    <source>
        <dbReference type="EMBL" id="SHK39973.1"/>
    </source>
</evidence>
<sequence length="69" mass="7500">MENRTKVHFPARTGTVPAPRHARLFELLRQADMAAQARARIAAKRRLSQGPAQILSPDALAATLRGQAA</sequence>
<dbReference type="EMBL" id="FQZZ01000005">
    <property type="protein sequence ID" value="SHK39973.1"/>
    <property type="molecule type" value="Genomic_DNA"/>
</dbReference>
<name>A0A1H0EQC6_9RHOB</name>
<dbReference type="AlphaFoldDB" id="A0A1H0EQC6"/>
<organism evidence="1 2">
    <name type="scientific">Lutimaribacter pacificus</name>
    <dbReference type="NCBI Taxonomy" id="391948"/>
    <lineage>
        <taxon>Bacteria</taxon>
        <taxon>Pseudomonadati</taxon>
        <taxon>Pseudomonadota</taxon>
        <taxon>Alphaproteobacteria</taxon>
        <taxon>Rhodobacterales</taxon>
        <taxon>Roseobacteraceae</taxon>
        <taxon>Lutimaribacter</taxon>
    </lineage>
</organism>